<dbReference type="InterPro" id="IPR053879">
    <property type="entry name" value="HYDIN_VesB_CFA65-like_Ig"/>
</dbReference>
<dbReference type="GeneTree" id="ENSGT00940000163228"/>
<organism evidence="7 8">
    <name type="scientific">Hucho hucho</name>
    <name type="common">huchen</name>
    <dbReference type="NCBI Taxonomy" id="62062"/>
    <lineage>
        <taxon>Eukaryota</taxon>
        <taxon>Metazoa</taxon>
        <taxon>Chordata</taxon>
        <taxon>Craniata</taxon>
        <taxon>Vertebrata</taxon>
        <taxon>Euteleostomi</taxon>
        <taxon>Actinopterygii</taxon>
        <taxon>Neopterygii</taxon>
        <taxon>Teleostei</taxon>
        <taxon>Protacanthopterygii</taxon>
        <taxon>Salmoniformes</taxon>
        <taxon>Salmonidae</taxon>
        <taxon>Salmoninae</taxon>
        <taxon>Hucho</taxon>
    </lineage>
</organism>
<comment type="subcellular location">
    <subcellularLocation>
        <location evidence="1">Cell projection</location>
        <location evidence="1">Cilium</location>
    </subcellularLocation>
    <subcellularLocation>
        <location evidence="2">Cytoplasm</location>
    </subcellularLocation>
</comment>
<evidence type="ECO:0000256" key="2">
    <source>
        <dbReference type="ARBA" id="ARBA00004496"/>
    </source>
</evidence>
<feature type="domain" description="HYDIN/VesB/CFA65-like Ig-like" evidence="6">
    <location>
        <begin position="455"/>
        <end position="555"/>
    </location>
</feature>
<reference evidence="7" key="3">
    <citation type="submission" date="2025-09" db="UniProtKB">
        <authorList>
            <consortium name="Ensembl"/>
        </authorList>
    </citation>
    <scope>IDENTIFICATION</scope>
</reference>
<reference evidence="8" key="1">
    <citation type="submission" date="2018-06" db="EMBL/GenBank/DDBJ databases">
        <title>Genome assembly of Danube salmon.</title>
        <authorList>
            <person name="Macqueen D.J."/>
            <person name="Gundappa M.K."/>
        </authorList>
    </citation>
    <scope>NUCLEOTIDE SEQUENCE [LARGE SCALE GENOMIC DNA]</scope>
</reference>
<keyword evidence="4" id="KW-0969">Cilium</keyword>
<dbReference type="InterPro" id="IPR033305">
    <property type="entry name" value="Hydin-like"/>
</dbReference>
<evidence type="ECO:0000256" key="5">
    <source>
        <dbReference type="ARBA" id="ARBA00023273"/>
    </source>
</evidence>
<sequence length="690" mass="76813">GSSASHAALPSLHLKIPEGFKSKVVAPRNPKLVRREDRPKKLTPSAFAQEMSQSTEERLANTHEMHPPRILELIDMSETTHQKFSTIDVDQAMFQPYPSEIVFQNYTPSETYEISLILRNNDKIPRLVKVVEGDSLYFKVVSPVDVCSKVAPGMSSTFSVLFTPQENKDYIHRLICVTERERFEVPIRAIGARAILDFPDHLHFSLCPVKCSSQKTLLVRNIGNCEAKFQLSTHSPFSVEPPLGTLGVGESMQVTVDFLPKTAGDHSQDLLLHYHTGEDVGISMYGASADVNVRLDRNSVIVEKTYISMANQRSVSIVNRSDTLVHYQWKSLATKEEEEQQKLRFCSELQREEEDDMDQFLTECDADPTLRDRLSLLSRTFQDRRRQLKEERLSFSDNYITVEPLEGDIWANTTSEVNIIFKPQEAKIYQQTVYCDITGRESRLPLRIKGEGLGPKLQFNFDLLDMGTIFIGSKHSYEVLLSNNGLIEATFKLVPPSSGFGQCFSFSPTEGMVPPGACQAMELCFSSSTLGVFSEEFIFTVGGNPQPISLTFRGCVIGPTFHFSVSELNFGDVSFGFPHTLTCSLNNTSLVPINFGLRVPGDGSGPPSITSVSQVSDLSRTEWSSSTVPDRPIEFTLTPNSGTVRPQGLVDIQVTLCSNSVQRYSLALVVDIQGVGEDVLALPINARLEV</sequence>
<proteinExistence type="predicted"/>
<dbReference type="GO" id="GO:1904158">
    <property type="term" value="P:axonemal central apparatus assembly"/>
    <property type="evidence" value="ECO:0007669"/>
    <property type="project" value="TreeGrafter"/>
</dbReference>
<dbReference type="Ensembl" id="ENSHHUT00000060861.1">
    <property type="protein sequence ID" value="ENSHHUP00000058848.1"/>
    <property type="gene ID" value="ENSHHUG00000034991.1"/>
</dbReference>
<name>A0A4W5P9T9_9TELE</name>
<keyword evidence="5" id="KW-0966">Cell projection</keyword>
<dbReference type="AlphaFoldDB" id="A0A4W5P9T9"/>
<dbReference type="STRING" id="62062.ENSHHUP00000058848"/>
<reference evidence="7" key="2">
    <citation type="submission" date="2025-08" db="UniProtKB">
        <authorList>
            <consortium name="Ensembl"/>
        </authorList>
    </citation>
    <scope>IDENTIFICATION</scope>
</reference>
<keyword evidence="3" id="KW-0963">Cytoplasm</keyword>
<evidence type="ECO:0000313" key="8">
    <source>
        <dbReference type="Proteomes" id="UP000314982"/>
    </source>
</evidence>
<evidence type="ECO:0000259" key="6">
    <source>
        <dbReference type="Pfam" id="PF22544"/>
    </source>
</evidence>
<keyword evidence="8" id="KW-1185">Reference proteome</keyword>
<feature type="domain" description="HYDIN/VesB/CFA65-like Ig-like" evidence="6">
    <location>
        <begin position="194"/>
        <end position="287"/>
    </location>
</feature>
<dbReference type="GO" id="GO:0003341">
    <property type="term" value="P:cilium movement"/>
    <property type="evidence" value="ECO:0007669"/>
    <property type="project" value="TreeGrafter"/>
</dbReference>
<dbReference type="Pfam" id="PF22544">
    <property type="entry name" value="HYDIN_VesB_CFA65-like_Ig"/>
    <property type="match status" value="2"/>
</dbReference>
<evidence type="ECO:0000313" key="7">
    <source>
        <dbReference type="Ensembl" id="ENSHHUP00000058848.1"/>
    </source>
</evidence>
<dbReference type="PANTHER" id="PTHR23053">
    <property type="entry name" value="DLEC1 DELETED IN LUNG AND ESOPHAGEAL CANCER 1"/>
    <property type="match status" value="1"/>
</dbReference>
<protein>
    <recommendedName>
        <fullName evidence="6">HYDIN/VesB/CFA65-like Ig-like domain-containing protein</fullName>
    </recommendedName>
</protein>
<dbReference type="Gene3D" id="2.60.40.10">
    <property type="entry name" value="Immunoglobulins"/>
    <property type="match status" value="5"/>
</dbReference>
<evidence type="ECO:0000256" key="1">
    <source>
        <dbReference type="ARBA" id="ARBA00004138"/>
    </source>
</evidence>
<dbReference type="Proteomes" id="UP000314982">
    <property type="component" value="Unassembled WGS sequence"/>
</dbReference>
<evidence type="ECO:0000256" key="4">
    <source>
        <dbReference type="ARBA" id="ARBA00023069"/>
    </source>
</evidence>
<dbReference type="PANTHER" id="PTHR23053:SF0">
    <property type="entry name" value="HYDROCEPHALUS-INDUCING PROTEIN HOMOLOG"/>
    <property type="match status" value="1"/>
</dbReference>
<dbReference type="GO" id="GO:0005930">
    <property type="term" value="C:axoneme"/>
    <property type="evidence" value="ECO:0007669"/>
    <property type="project" value="TreeGrafter"/>
</dbReference>
<accession>A0A4W5P9T9</accession>
<dbReference type="InterPro" id="IPR013783">
    <property type="entry name" value="Ig-like_fold"/>
</dbReference>
<evidence type="ECO:0000256" key="3">
    <source>
        <dbReference type="ARBA" id="ARBA00022490"/>
    </source>
</evidence>